<feature type="non-terminal residue" evidence="7">
    <location>
        <position position="1"/>
    </location>
</feature>
<evidence type="ECO:0000256" key="4">
    <source>
        <dbReference type="ARBA" id="ARBA00023136"/>
    </source>
</evidence>
<feature type="domain" description="G-protein coupled receptors family 1 profile" evidence="6">
    <location>
        <begin position="1"/>
        <end position="43"/>
    </location>
</feature>
<dbReference type="PROSITE" id="PS50262">
    <property type="entry name" value="G_PROTEIN_RECEP_F1_2"/>
    <property type="match status" value="1"/>
</dbReference>
<dbReference type="InterPro" id="IPR017452">
    <property type="entry name" value="GPCR_Rhodpsn_7TM"/>
</dbReference>
<evidence type="ECO:0000256" key="3">
    <source>
        <dbReference type="ARBA" id="ARBA00022989"/>
    </source>
</evidence>
<feature type="transmembrane region" description="Helical" evidence="5">
    <location>
        <begin position="42"/>
        <end position="60"/>
    </location>
</feature>
<accession>A0AAE1L3T9</accession>
<evidence type="ECO:0000256" key="1">
    <source>
        <dbReference type="ARBA" id="ARBA00004370"/>
    </source>
</evidence>
<keyword evidence="4 5" id="KW-0472">Membrane</keyword>
<evidence type="ECO:0000259" key="6">
    <source>
        <dbReference type="PROSITE" id="PS50262"/>
    </source>
</evidence>
<dbReference type="EMBL" id="JAWQEG010000093">
    <property type="protein sequence ID" value="KAK3894728.1"/>
    <property type="molecule type" value="Genomic_DNA"/>
</dbReference>
<organism evidence="7 8">
    <name type="scientific">Petrolisthes cinctipes</name>
    <name type="common">Flat porcelain crab</name>
    <dbReference type="NCBI Taxonomy" id="88211"/>
    <lineage>
        <taxon>Eukaryota</taxon>
        <taxon>Metazoa</taxon>
        <taxon>Ecdysozoa</taxon>
        <taxon>Arthropoda</taxon>
        <taxon>Crustacea</taxon>
        <taxon>Multicrustacea</taxon>
        <taxon>Malacostraca</taxon>
        <taxon>Eumalacostraca</taxon>
        <taxon>Eucarida</taxon>
        <taxon>Decapoda</taxon>
        <taxon>Pleocyemata</taxon>
        <taxon>Anomura</taxon>
        <taxon>Galatheoidea</taxon>
        <taxon>Porcellanidae</taxon>
        <taxon>Petrolisthes</taxon>
    </lineage>
</organism>
<dbReference type="AlphaFoldDB" id="A0AAE1L3T9"/>
<evidence type="ECO:0000256" key="2">
    <source>
        <dbReference type="ARBA" id="ARBA00022692"/>
    </source>
</evidence>
<evidence type="ECO:0000256" key="5">
    <source>
        <dbReference type="SAM" id="Phobius"/>
    </source>
</evidence>
<reference evidence="7" key="1">
    <citation type="submission" date="2023-10" db="EMBL/GenBank/DDBJ databases">
        <title>Genome assemblies of two species of porcelain crab, Petrolisthes cinctipes and Petrolisthes manimaculis (Anomura: Porcellanidae).</title>
        <authorList>
            <person name="Angst P."/>
        </authorList>
    </citation>
    <scope>NUCLEOTIDE SEQUENCE</scope>
    <source>
        <strain evidence="7">PB745_01</strain>
        <tissue evidence="7">Gill</tissue>
    </source>
</reference>
<keyword evidence="2 5" id="KW-0812">Transmembrane</keyword>
<sequence length="100" mass="11200">WLYGDFGCQYYAFMGFLMGIANLTTLLMIALDRYLVTCCQDLPTTIIIPIFIIIAIYIHYHHHSHLPPHVCLSSFPPSSLPSGVLRQVVGPSIEGEDTFS</sequence>
<proteinExistence type="predicted"/>
<name>A0AAE1L3T9_PETCI</name>
<dbReference type="Gene3D" id="1.20.1070.10">
    <property type="entry name" value="Rhodopsin 7-helix transmembrane proteins"/>
    <property type="match status" value="1"/>
</dbReference>
<keyword evidence="8" id="KW-1185">Reference proteome</keyword>
<dbReference type="Proteomes" id="UP001286313">
    <property type="component" value="Unassembled WGS sequence"/>
</dbReference>
<dbReference type="SUPFAM" id="SSF81321">
    <property type="entry name" value="Family A G protein-coupled receptor-like"/>
    <property type="match status" value="1"/>
</dbReference>
<keyword evidence="3 5" id="KW-1133">Transmembrane helix</keyword>
<protein>
    <recommendedName>
        <fullName evidence="6">G-protein coupled receptors family 1 profile domain-containing protein</fullName>
    </recommendedName>
</protein>
<comment type="caution">
    <text evidence="7">The sequence shown here is derived from an EMBL/GenBank/DDBJ whole genome shotgun (WGS) entry which is preliminary data.</text>
</comment>
<comment type="subcellular location">
    <subcellularLocation>
        <location evidence="1">Membrane</location>
    </subcellularLocation>
</comment>
<evidence type="ECO:0000313" key="7">
    <source>
        <dbReference type="EMBL" id="KAK3894728.1"/>
    </source>
</evidence>
<feature type="transmembrane region" description="Helical" evidence="5">
    <location>
        <begin position="12"/>
        <end position="30"/>
    </location>
</feature>
<evidence type="ECO:0000313" key="8">
    <source>
        <dbReference type="Proteomes" id="UP001286313"/>
    </source>
</evidence>
<gene>
    <name evidence="7" type="ORF">Pcinc_001516</name>
</gene>
<dbReference type="GO" id="GO:0016020">
    <property type="term" value="C:membrane"/>
    <property type="evidence" value="ECO:0007669"/>
    <property type="project" value="UniProtKB-SubCell"/>
</dbReference>